<name>A0A495X3Z9_9PSEU</name>
<dbReference type="AlphaFoldDB" id="A0A495X3Z9"/>
<dbReference type="SUPFAM" id="SSF55718">
    <property type="entry name" value="SCP-like"/>
    <property type="match status" value="1"/>
</dbReference>
<dbReference type="EMBL" id="RBXR01000001">
    <property type="protein sequence ID" value="RKT68256.1"/>
    <property type="molecule type" value="Genomic_DNA"/>
</dbReference>
<dbReference type="GO" id="GO:0030649">
    <property type="term" value="P:aminoglycoside antibiotic catabolic process"/>
    <property type="evidence" value="ECO:0007669"/>
    <property type="project" value="TreeGrafter"/>
</dbReference>
<dbReference type="InterPro" id="IPR025559">
    <property type="entry name" value="Eis_dom"/>
</dbReference>
<dbReference type="InterPro" id="IPR036527">
    <property type="entry name" value="SCP2_sterol-bd_dom_sf"/>
</dbReference>
<dbReference type="GO" id="GO:0034069">
    <property type="term" value="F:aminoglycoside N-acetyltransferase activity"/>
    <property type="evidence" value="ECO:0007669"/>
    <property type="project" value="TreeGrafter"/>
</dbReference>
<evidence type="ECO:0000259" key="5">
    <source>
        <dbReference type="PROSITE" id="PS51186"/>
    </source>
</evidence>
<feature type="binding site" evidence="4">
    <location>
        <begin position="92"/>
        <end position="97"/>
    </location>
    <ligand>
        <name>acetyl-CoA</name>
        <dbReference type="ChEBI" id="CHEBI:57288"/>
    </ligand>
</feature>
<dbReference type="Proteomes" id="UP000272729">
    <property type="component" value="Unassembled WGS sequence"/>
</dbReference>
<dbReference type="Pfam" id="PF17668">
    <property type="entry name" value="Acetyltransf_17"/>
    <property type="match status" value="1"/>
</dbReference>
<keyword evidence="7" id="KW-1185">Reference proteome</keyword>
<comment type="caution">
    <text evidence="6">The sequence shown here is derived from an EMBL/GenBank/DDBJ whole genome shotgun (WGS) entry which is preliminary data.</text>
</comment>
<dbReference type="Pfam" id="PF13530">
    <property type="entry name" value="SCP2_2"/>
    <property type="match status" value="1"/>
</dbReference>
<keyword evidence="3 4" id="KW-0012">Acyltransferase</keyword>
<dbReference type="PANTHER" id="PTHR37817">
    <property type="entry name" value="N-ACETYLTRANSFERASE EIS"/>
    <property type="match status" value="1"/>
</dbReference>
<sequence>MTDLDIRVLDDEAQRRAAHSLFRGTLHHAPAPDELWEVVKGTYEPGRAFGAYSGDDLVGTVQSFPSALAVPGGAVVPMAAVSRVGVRADWTRRGVLSALQRTQLKALRDGGDVAATLRASEGVIYERFGYGVATRYREVRIRKRQATPRVPITGRVRLVPADEAAPLVRKLFERLSPGRAGTIGRWSGWWDLNVVRPAEGREKLRFAVCSGEDGDDGYLVYKVEPGSWDRGVEKPTVLEVTDLWAGNERAWADLWGFALRVDLVGEVFAHGRPLDEPLEWLVVDRRAVFVEDVADETWLRLLDVPAALAARTYGDAEPVVVGVRDRYLPENEGSYRVTSSGASRTDAEPEFVVDVEVLGAAYLGDVSFSALAMTGHFAGASKDVLKRADKLFAGDEVPWAGTFF</sequence>
<dbReference type="InterPro" id="IPR016181">
    <property type="entry name" value="Acyl_CoA_acyltransferase"/>
</dbReference>
<dbReference type="Pfam" id="PF13527">
    <property type="entry name" value="Acetyltransf_9"/>
    <property type="match status" value="1"/>
</dbReference>
<organism evidence="6 7">
    <name type="scientific">Saccharothrix variisporea</name>
    <dbReference type="NCBI Taxonomy" id="543527"/>
    <lineage>
        <taxon>Bacteria</taxon>
        <taxon>Bacillati</taxon>
        <taxon>Actinomycetota</taxon>
        <taxon>Actinomycetes</taxon>
        <taxon>Pseudonocardiales</taxon>
        <taxon>Pseudonocardiaceae</taxon>
        <taxon>Saccharothrix</taxon>
    </lineage>
</organism>
<evidence type="ECO:0000313" key="7">
    <source>
        <dbReference type="Proteomes" id="UP000272729"/>
    </source>
</evidence>
<evidence type="ECO:0000313" key="6">
    <source>
        <dbReference type="EMBL" id="RKT68256.1"/>
    </source>
</evidence>
<evidence type="ECO:0000256" key="1">
    <source>
        <dbReference type="ARBA" id="ARBA00009213"/>
    </source>
</evidence>
<feature type="binding site" evidence="4">
    <location>
        <begin position="120"/>
        <end position="121"/>
    </location>
    <ligand>
        <name>acetyl-CoA</name>
        <dbReference type="ChEBI" id="CHEBI:57288"/>
    </ligand>
</feature>
<comment type="similarity">
    <text evidence="1 4">Belongs to the acetyltransferase Eis family.</text>
</comment>
<dbReference type="Gene3D" id="3.30.1050.10">
    <property type="entry name" value="SCP2 sterol-binding domain"/>
    <property type="match status" value="1"/>
</dbReference>
<dbReference type="RefSeq" id="WP_170199182.1">
    <property type="nucleotide sequence ID" value="NZ_JBIUBA010000004.1"/>
</dbReference>
<protein>
    <submittedName>
        <fullName evidence="6">Putative acetyltransferase</fullName>
    </submittedName>
</protein>
<dbReference type="NCBIfam" id="NF002367">
    <property type="entry name" value="PRK01346.1-4"/>
    <property type="match status" value="1"/>
</dbReference>
<proteinExistence type="inferred from homology"/>
<dbReference type="PROSITE" id="PS51186">
    <property type="entry name" value="GNAT"/>
    <property type="match status" value="1"/>
</dbReference>
<dbReference type="InterPro" id="IPR041380">
    <property type="entry name" value="Acetyltransf_17"/>
</dbReference>
<evidence type="ECO:0000256" key="4">
    <source>
        <dbReference type="HAMAP-Rule" id="MF_01812"/>
    </source>
</evidence>
<dbReference type="InterPro" id="IPR022902">
    <property type="entry name" value="NAcTrfase_Eis"/>
</dbReference>
<feature type="binding site" evidence="4">
    <location>
        <begin position="84"/>
        <end position="86"/>
    </location>
    <ligand>
        <name>acetyl-CoA</name>
        <dbReference type="ChEBI" id="CHEBI:57288"/>
    </ligand>
</feature>
<dbReference type="SUPFAM" id="SSF55729">
    <property type="entry name" value="Acyl-CoA N-acyltransferases (Nat)"/>
    <property type="match status" value="1"/>
</dbReference>
<evidence type="ECO:0000256" key="2">
    <source>
        <dbReference type="ARBA" id="ARBA00022679"/>
    </source>
</evidence>
<keyword evidence="2 4" id="KW-0808">Transferase</keyword>
<dbReference type="InterPro" id="IPR000182">
    <property type="entry name" value="GNAT_dom"/>
</dbReference>
<feature type="domain" description="N-acetyltransferase" evidence="5">
    <location>
        <begin position="4"/>
        <end position="148"/>
    </location>
</feature>
<reference evidence="6 7" key="1">
    <citation type="submission" date="2018-10" db="EMBL/GenBank/DDBJ databases">
        <title>Sequencing the genomes of 1000 actinobacteria strains.</title>
        <authorList>
            <person name="Klenk H.-P."/>
        </authorList>
    </citation>
    <scope>NUCLEOTIDE SEQUENCE [LARGE SCALE GENOMIC DNA]</scope>
    <source>
        <strain evidence="6 7">DSM 43911</strain>
    </source>
</reference>
<dbReference type="Gene3D" id="3.40.630.30">
    <property type="match status" value="2"/>
</dbReference>
<dbReference type="HAMAP" id="MF_01812">
    <property type="entry name" value="Eis"/>
    <property type="match status" value="1"/>
</dbReference>
<comment type="subunit">
    <text evidence="4">Homohexamer; trimer of dimers.</text>
</comment>
<gene>
    <name evidence="6" type="ORF">DFJ66_1437</name>
</gene>
<evidence type="ECO:0000256" key="3">
    <source>
        <dbReference type="ARBA" id="ARBA00023315"/>
    </source>
</evidence>
<dbReference type="PANTHER" id="PTHR37817:SF1">
    <property type="entry name" value="N-ACETYLTRANSFERASE EIS"/>
    <property type="match status" value="1"/>
</dbReference>
<dbReference type="InterPro" id="IPR051554">
    <property type="entry name" value="Acetyltransferase_Eis"/>
</dbReference>
<accession>A0A495X3Z9</accession>
<feature type="active site" description="Proton donor" evidence="4">
    <location>
        <position position="125"/>
    </location>
</feature>
<feature type="active site" description="Proton acceptor; via carboxylate" evidence="4">
    <location>
        <position position="404"/>
    </location>
</feature>